<dbReference type="PANTHER" id="PTHR43420:SF12">
    <property type="entry name" value="N-ACETYLTRANSFERASE DOMAIN-CONTAINING PROTEIN"/>
    <property type="match status" value="1"/>
</dbReference>
<dbReference type="PANTHER" id="PTHR43420">
    <property type="entry name" value="ACETYLTRANSFERASE"/>
    <property type="match status" value="1"/>
</dbReference>
<feature type="domain" description="N-acetyltransferase" evidence="3">
    <location>
        <begin position="2"/>
        <end position="153"/>
    </location>
</feature>
<dbReference type="STRING" id="342108.amb4457"/>
<accession>Q2VYR4</accession>
<dbReference type="KEGG" id="mag:amb4457"/>
<evidence type="ECO:0000256" key="2">
    <source>
        <dbReference type="ARBA" id="ARBA00023315"/>
    </source>
</evidence>
<evidence type="ECO:0000313" key="5">
    <source>
        <dbReference type="Proteomes" id="UP000007058"/>
    </source>
</evidence>
<evidence type="ECO:0000259" key="3">
    <source>
        <dbReference type="PROSITE" id="PS51186"/>
    </source>
</evidence>
<dbReference type="PROSITE" id="PS51186">
    <property type="entry name" value="GNAT"/>
    <property type="match status" value="1"/>
</dbReference>
<organism evidence="4 5">
    <name type="scientific">Paramagnetospirillum magneticum (strain ATCC 700264 / AMB-1)</name>
    <name type="common">Magnetospirillum magneticum</name>
    <dbReference type="NCBI Taxonomy" id="342108"/>
    <lineage>
        <taxon>Bacteria</taxon>
        <taxon>Pseudomonadati</taxon>
        <taxon>Pseudomonadota</taxon>
        <taxon>Alphaproteobacteria</taxon>
        <taxon>Rhodospirillales</taxon>
        <taxon>Magnetospirillaceae</taxon>
        <taxon>Paramagnetospirillum</taxon>
    </lineage>
</organism>
<evidence type="ECO:0000313" key="4">
    <source>
        <dbReference type="EMBL" id="BAE53261.1"/>
    </source>
</evidence>
<dbReference type="Proteomes" id="UP000007058">
    <property type="component" value="Chromosome"/>
</dbReference>
<dbReference type="Gene3D" id="3.40.630.30">
    <property type="match status" value="1"/>
</dbReference>
<reference evidence="4 5" key="1">
    <citation type="journal article" date="2005" name="DNA Res.">
        <title>Complete genome sequence of the facultative anaerobic magnetotactic bacterium Magnetospirillum sp. strain AMB-1.</title>
        <authorList>
            <person name="Matsunaga T."/>
            <person name="Okamura Y."/>
            <person name="Fukuda Y."/>
            <person name="Wahyudi A.T."/>
            <person name="Murase Y."/>
            <person name="Takeyama H."/>
        </authorList>
    </citation>
    <scope>NUCLEOTIDE SEQUENCE [LARGE SCALE GENOMIC DNA]</scope>
    <source>
        <strain evidence="5">ATCC 700264 / AMB-1</strain>
    </source>
</reference>
<evidence type="ECO:0000256" key="1">
    <source>
        <dbReference type="ARBA" id="ARBA00022679"/>
    </source>
</evidence>
<name>Q2VYR4_PARM1</name>
<sequence>MIELVPAGLVHAELLAGMHRICFTEPWSATSMAEVLALAGTEGLIAVEGGSLAPALEPPGPAGLILWRRIFDEAEILTVCVLPPWRRRGVGARLLDGAMDRAIGGGALTMFLEAAADNEAALALYASRGFERVGLRRGYYGAIDGVTMSCRLDKIPVQH</sequence>
<dbReference type="InterPro" id="IPR016181">
    <property type="entry name" value="Acyl_CoA_acyltransferase"/>
</dbReference>
<dbReference type="AlphaFoldDB" id="Q2VYR4"/>
<proteinExistence type="predicted"/>
<gene>
    <name evidence="4" type="ordered locus">amb4457</name>
</gene>
<dbReference type="HOGENOM" id="CLU_013985_23_3_5"/>
<dbReference type="InterPro" id="IPR000182">
    <property type="entry name" value="GNAT_dom"/>
</dbReference>
<dbReference type="CDD" id="cd04301">
    <property type="entry name" value="NAT_SF"/>
    <property type="match status" value="1"/>
</dbReference>
<dbReference type="EMBL" id="AP007255">
    <property type="protein sequence ID" value="BAE53261.1"/>
    <property type="molecule type" value="Genomic_DNA"/>
</dbReference>
<dbReference type="Pfam" id="PF00583">
    <property type="entry name" value="Acetyltransf_1"/>
    <property type="match status" value="1"/>
</dbReference>
<keyword evidence="2" id="KW-0012">Acyltransferase</keyword>
<dbReference type="SUPFAM" id="SSF55729">
    <property type="entry name" value="Acyl-CoA N-acyltransferases (Nat)"/>
    <property type="match status" value="1"/>
</dbReference>
<dbReference type="GO" id="GO:0016747">
    <property type="term" value="F:acyltransferase activity, transferring groups other than amino-acyl groups"/>
    <property type="evidence" value="ECO:0007669"/>
    <property type="project" value="InterPro"/>
</dbReference>
<dbReference type="RefSeq" id="WP_011386801.1">
    <property type="nucleotide sequence ID" value="NC_007626.1"/>
</dbReference>
<dbReference type="InterPro" id="IPR050680">
    <property type="entry name" value="YpeA/RimI_acetyltransf"/>
</dbReference>
<keyword evidence="5" id="KW-1185">Reference proteome</keyword>
<keyword evidence="1" id="KW-0808">Transferase</keyword>
<protein>
    <submittedName>
        <fullName evidence="4">Acetyltransferase</fullName>
    </submittedName>
</protein>